<accession>A0A2T5BQ04</accession>
<reference evidence="4 5" key="1">
    <citation type="submission" date="2018-04" db="EMBL/GenBank/DDBJ databases">
        <title>Genomic Encyclopedia of Archaeal and Bacterial Type Strains, Phase II (KMG-II): from individual species to whole genera.</title>
        <authorList>
            <person name="Goeker M."/>
        </authorList>
    </citation>
    <scope>NUCLEOTIDE SEQUENCE [LARGE SCALE GENOMIC DNA]</scope>
    <source>
        <strain evidence="4 5">DSM 28823</strain>
    </source>
</reference>
<dbReference type="InterPro" id="IPR052344">
    <property type="entry name" value="Transposase-related"/>
</dbReference>
<feature type="domain" description="Transposase IS66 central" evidence="3">
    <location>
        <begin position="159"/>
        <end position="431"/>
    </location>
</feature>
<dbReference type="PANTHER" id="PTHR33678:SF2">
    <property type="match status" value="1"/>
</dbReference>
<dbReference type="Pfam" id="PF03050">
    <property type="entry name" value="DDE_Tnp_IS66"/>
    <property type="match status" value="1"/>
</dbReference>
<dbReference type="AlphaFoldDB" id="A0A2T5BQ04"/>
<dbReference type="NCBIfam" id="NF033517">
    <property type="entry name" value="transpos_IS66"/>
    <property type="match status" value="1"/>
</dbReference>
<keyword evidence="1" id="KW-0175">Coiled coil</keyword>
<feature type="coiled-coil region" evidence="1">
    <location>
        <begin position="7"/>
        <end position="41"/>
    </location>
</feature>
<evidence type="ECO:0000256" key="2">
    <source>
        <dbReference type="SAM" id="MobiDB-lite"/>
    </source>
</evidence>
<dbReference type="OrthoDB" id="9760067at2"/>
<keyword evidence="5" id="KW-1185">Reference proteome</keyword>
<dbReference type="Proteomes" id="UP000243525">
    <property type="component" value="Unassembled WGS sequence"/>
</dbReference>
<organism evidence="4 5">
    <name type="scientific">Mangrovibacterium marinum</name>
    <dbReference type="NCBI Taxonomy" id="1639118"/>
    <lineage>
        <taxon>Bacteria</taxon>
        <taxon>Pseudomonadati</taxon>
        <taxon>Bacteroidota</taxon>
        <taxon>Bacteroidia</taxon>
        <taxon>Marinilabiliales</taxon>
        <taxon>Prolixibacteraceae</taxon>
        <taxon>Mangrovibacterium</taxon>
    </lineage>
</organism>
<comment type="caution">
    <text evidence="4">The sequence shown here is derived from an EMBL/GenBank/DDBJ whole genome shotgun (WGS) entry which is preliminary data.</text>
</comment>
<dbReference type="RefSeq" id="WP_107824069.1">
    <property type="nucleotide sequence ID" value="NZ_OY782574.1"/>
</dbReference>
<feature type="region of interest" description="Disordered" evidence="2">
    <location>
        <begin position="60"/>
        <end position="84"/>
    </location>
</feature>
<gene>
    <name evidence="4" type="ORF">C8N47_1492</name>
</gene>
<dbReference type="PANTHER" id="PTHR33678">
    <property type="entry name" value="BLL1576 PROTEIN"/>
    <property type="match status" value="1"/>
</dbReference>
<dbReference type="InterPro" id="IPR004291">
    <property type="entry name" value="Transposase_IS66_central"/>
</dbReference>
<evidence type="ECO:0000313" key="5">
    <source>
        <dbReference type="Proteomes" id="UP000243525"/>
    </source>
</evidence>
<proteinExistence type="predicted"/>
<name>A0A2T5BQ04_9BACT</name>
<evidence type="ECO:0000259" key="3">
    <source>
        <dbReference type="Pfam" id="PF03050"/>
    </source>
</evidence>
<sequence length="483" mass="55594">MTDRELVILLQRQNAKLAAALESLTKEVASLKAALLEKDKDAAKLKRFADVNLPKKTEKCKNTASVAKDKSPAPTPKERGNNGAKRKVYDNIEEVVEDILPSDANFDQKAAVFLFQKDVIRYEYIPPRLIKHIYRCKKYRIGDDVFEGKAPVAPFLNSNFDASFLAYLIQQRYVYGMPVERIMKYLNEIGIDIPKATIHGLIEKSAGLLDRLTPGLKDAILQDSYIHFDETYHTILGGNNGSRKGYFWGVLSHQNNLIQLIYKNGSRSKTVFTDYLPNNYNGVVQTDGYSSYKVLEGWDYPKATRLGCVQHCKRKFIEIKEQAQAQVIIDLYNQFYMIRKQRPKEKWKEESLKVYNTLEKELRKIERNPETLGNNILSKATAYCLNELESIYNIITSTDYDLDNNEIERPMRYISISRRNSLFCGSNSGAERTATLYSLAISCRLNDVNTFLYFKDVIQRLAQSQQMTDEQMRDILPDRWSAQ</sequence>
<dbReference type="EMBL" id="QAAD01000049">
    <property type="protein sequence ID" value="PTN01127.1"/>
    <property type="molecule type" value="Genomic_DNA"/>
</dbReference>
<feature type="compositionally biased region" description="Basic and acidic residues" evidence="2">
    <location>
        <begin position="60"/>
        <end position="80"/>
    </location>
</feature>
<evidence type="ECO:0000256" key="1">
    <source>
        <dbReference type="SAM" id="Coils"/>
    </source>
</evidence>
<evidence type="ECO:0000313" key="4">
    <source>
        <dbReference type="EMBL" id="PTN01127.1"/>
    </source>
</evidence>
<protein>
    <submittedName>
        <fullName evidence="4">Transposase IS66 family protein</fullName>
    </submittedName>
</protein>